<dbReference type="PROSITE" id="PS50977">
    <property type="entry name" value="HTH_TETR_2"/>
    <property type="match status" value="1"/>
</dbReference>
<name>A0A7Y9IER9_9ACTN</name>
<keyword evidence="2 4" id="KW-0238">DNA-binding</keyword>
<dbReference type="InterPro" id="IPR050109">
    <property type="entry name" value="HTH-type_TetR-like_transc_reg"/>
</dbReference>
<dbReference type="SUPFAM" id="SSF46689">
    <property type="entry name" value="Homeodomain-like"/>
    <property type="match status" value="1"/>
</dbReference>
<dbReference type="InterPro" id="IPR036271">
    <property type="entry name" value="Tet_transcr_reg_TetR-rel_C_sf"/>
</dbReference>
<organism evidence="7 8">
    <name type="scientific">Microlunatus parietis</name>
    <dbReference type="NCBI Taxonomy" id="682979"/>
    <lineage>
        <taxon>Bacteria</taxon>
        <taxon>Bacillati</taxon>
        <taxon>Actinomycetota</taxon>
        <taxon>Actinomycetes</taxon>
        <taxon>Propionibacteriales</taxon>
        <taxon>Propionibacteriaceae</taxon>
        <taxon>Microlunatus</taxon>
    </lineage>
</organism>
<dbReference type="InterPro" id="IPR049484">
    <property type="entry name" value="Rv0078-like_C"/>
</dbReference>
<dbReference type="RefSeq" id="WP_218871670.1">
    <property type="nucleotide sequence ID" value="NZ_JACCBU010000001.1"/>
</dbReference>
<evidence type="ECO:0000313" key="7">
    <source>
        <dbReference type="EMBL" id="NYE75188.1"/>
    </source>
</evidence>
<dbReference type="GO" id="GO:0000976">
    <property type="term" value="F:transcription cis-regulatory region binding"/>
    <property type="evidence" value="ECO:0007669"/>
    <property type="project" value="TreeGrafter"/>
</dbReference>
<evidence type="ECO:0000256" key="2">
    <source>
        <dbReference type="ARBA" id="ARBA00023125"/>
    </source>
</evidence>
<dbReference type="PRINTS" id="PR00455">
    <property type="entry name" value="HTHTETR"/>
</dbReference>
<dbReference type="AlphaFoldDB" id="A0A7Y9IER9"/>
<accession>A0A7Y9IER9</accession>
<feature type="compositionally biased region" description="Basic residues" evidence="5">
    <location>
        <begin position="1"/>
        <end position="12"/>
    </location>
</feature>
<feature type="region of interest" description="Disordered" evidence="5">
    <location>
        <begin position="1"/>
        <end position="47"/>
    </location>
</feature>
<evidence type="ECO:0000256" key="1">
    <source>
        <dbReference type="ARBA" id="ARBA00023015"/>
    </source>
</evidence>
<feature type="domain" description="HTH tetR-type" evidence="6">
    <location>
        <begin position="47"/>
        <end position="107"/>
    </location>
</feature>
<keyword evidence="1" id="KW-0805">Transcription regulation</keyword>
<dbReference type="PANTHER" id="PTHR30055">
    <property type="entry name" value="HTH-TYPE TRANSCRIPTIONAL REGULATOR RUTR"/>
    <property type="match status" value="1"/>
</dbReference>
<evidence type="ECO:0000256" key="5">
    <source>
        <dbReference type="SAM" id="MobiDB-lite"/>
    </source>
</evidence>
<dbReference type="Pfam" id="PF21351">
    <property type="entry name" value="TetR_C_41"/>
    <property type="match status" value="1"/>
</dbReference>
<evidence type="ECO:0000313" key="8">
    <source>
        <dbReference type="Proteomes" id="UP000569914"/>
    </source>
</evidence>
<evidence type="ECO:0000256" key="4">
    <source>
        <dbReference type="PROSITE-ProRule" id="PRU00335"/>
    </source>
</evidence>
<dbReference type="GO" id="GO:0003700">
    <property type="term" value="F:DNA-binding transcription factor activity"/>
    <property type="evidence" value="ECO:0007669"/>
    <property type="project" value="TreeGrafter"/>
</dbReference>
<keyword evidence="3" id="KW-0804">Transcription</keyword>
<gene>
    <name evidence="7" type="ORF">BKA15_006517</name>
</gene>
<dbReference type="SUPFAM" id="SSF48498">
    <property type="entry name" value="Tetracyclin repressor-like, C-terminal domain"/>
    <property type="match status" value="1"/>
</dbReference>
<dbReference type="InterPro" id="IPR001647">
    <property type="entry name" value="HTH_TetR"/>
</dbReference>
<reference evidence="7 8" key="1">
    <citation type="submission" date="2020-07" db="EMBL/GenBank/DDBJ databases">
        <title>Sequencing the genomes of 1000 actinobacteria strains.</title>
        <authorList>
            <person name="Klenk H.-P."/>
        </authorList>
    </citation>
    <scope>NUCLEOTIDE SEQUENCE [LARGE SCALE GENOMIC DNA]</scope>
    <source>
        <strain evidence="7 8">DSM 22083</strain>
    </source>
</reference>
<proteinExistence type="predicted"/>
<sequence>MAPRLKKNRQPARKLQTDCMKNSPPRQGTSTDDRGPRARRTQADRTAATKRALLDAARTLFADLGFSQVGTDAIVAAAGVSRGALYHQFGDKVELFAAVVEEVERDIAAELMRAAAATDSASAMLDAAMVRWLESCDDPAARRIVLLDGPSVLGWERWREICKRHVLGLIRAALEQGMSTGEFERAPIEPLSHALIAVADEAALYVIAAEDRTAAQQHMIDIARRFVAALTPAHRTSR</sequence>
<dbReference type="PANTHER" id="PTHR30055:SF234">
    <property type="entry name" value="HTH-TYPE TRANSCRIPTIONAL REGULATOR BETI"/>
    <property type="match status" value="1"/>
</dbReference>
<dbReference type="InterPro" id="IPR009057">
    <property type="entry name" value="Homeodomain-like_sf"/>
</dbReference>
<keyword evidence="8" id="KW-1185">Reference proteome</keyword>
<evidence type="ECO:0000259" key="6">
    <source>
        <dbReference type="PROSITE" id="PS50977"/>
    </source>
</evidence>
<protein>
    <submittedName>
        <fullName evidence="7">AcrR family transcriptional regulator</fullName>
    </submittedName>
</protein>
<dbReference type="Pfam" id="PF00440">
    <property type="entry name" value="TetR_N"/>
    <property type="match status" value="1"/>
</dbReference>
<dbReference type="Proteomes" id="UP000569914">
    <property type="component" value="Unassembled WGS sequence"/>
</dbReference>
<comment type="caution">
    <text evidence="7">The sequence shown here is derived from an EMBL/GenBank/DDBJ whole genome shotgun (WGS) entry which is preliminary data.</text>
</comment>
<feature type="DNA-binding region" description="H-T-H motif" evidence="4">
    <location>
        <begin position="70"/>
        <end position="89"/>
    </location>
</feature>
<dbReference type="Gene3D" id="1.10.357.10">
    <property type="entry name" value="Tetracycline Repressor, domain 2"/>
    <property type="match status" value="1"/>
</dbReference>
<evidence type="ECO:0000256" key="3">
    <source>
        <dbReference type="ARBA" id="ARBA00023163"/>
    </source>
</evidence>
<dbReference type="EMBL" id="JACCBU010000001">
    <property type="protein sequence ID" value="NYE75188.1"/>
    <property type="molecule type" value="Genomic_DNA"/>
</dbReference>